<accession>A0A3A5MLK0</accession>
<keyword evidence="3" id="KW-1185">Reference proteome</keyword>
<evidence type="ECO:0000256" key="1">
    <source>
        <dbReference type="SAM" id="Phobius"/>
    </source>
</evidence>
<evidence type="ECO:0000313" key="2">
    <source>
        <dbReference type="EMBL" id="RJT85608.1"/>
    </source>
</evidence>
<dbReference type="Proteomes" id="UP000272015">
    <property type="component" value="Unassembled WGS sequence"/>
</dbReference>
<feature type="transmembrane region" description="Helical" evidence="1">
    <location>
        <begin position="50"/>
        <end position="69"/>
    </location>
</feature>
<evidence type="ECO:0000313" key="3">
    <source>
        <dbReference type="Proteomes" id="UP000272015"/>
    </source>
</evidence>
<sequence length="237" mass="25072">MRELGRVPVSAGARGATQALTRALEDPAVRDGSAPERRRWFAGFSRRHRLVVGSLVALVGIGVGVPAVATSMLARTGEFGDPATSTEVDDTEWLDPGADDLPQVIIDAYPDYLTLPPGMPENLAIADTSRLMGAMGAEHAVGQAVVQESYVTQVYETFAICAWTDAWLGAHASADSDAEALATAWIGDFDNYRAFSRSESVRDRMAVIATAAGNGNPGIVTGAYTENDCAVRLGDNQ</sequence>
<organism evidence="2 3">
    <name type="scientific">Cryobacterium melibiosiphilum</name>
    <dbReference type="NCBI Taxonomy" id="995039"/>
    <lineage>
        <taxon>Bacteria</taxon>
        <taxon>Bacillati</taxon>
        <taxon>Actinomycetota</taxon>
        <taxon>Actinomycetes</taxon>
        <taxon>Micrococcales</taxon>
        <taxon>Microbacteriaceae</taxon>
        <taxon>Cryobacterium</taxon>
    </lineage>
</organism>
<keyword evidence="1" id="KW-1133">Transmembrane helix</keyword>
<name>A0A3A5MLK0_9MICO</name>
<dbReference type="EMBL" id="QZVS01000095">
    <property type="protein sequence ID" value="RJT85608.1"/>
    <property type="molecule type" value="Genomic_DNA"/>
</dbReference>
<reference evidence="2 3" key="1">
    <citation type="submission" date="2018-09" db="EMBL/GenBank/DDBJ databases">
        <title>Novel species of Cryobacterium.</title>
        <authorList>
            <person name="Liu Q."/>
            <person name="Xin Y.-H."/>
        </authorList>
    </citation>
    <scope>NUCLEOTIDE SEQUENCE [LARGE SCALE GENOMIC DNA]</scope>
    <source>
        <strain evidence="2 3">Hh39</strain>
    </source>
</reference>
<proteinExistence type="predicted"/>
<keyword evidence="1" id="KW-0472">Membrane</keyword>
<keyword evidence="1" id="KW-0812">Transmembrane</keyword>
<dbReference type="AlphaFoldDB" id="A0A3A5MLK0"/>
<comment type="caution">
    <text evidence="2">The sequence shown here is derived from an EMBL/GenBank/DDBJ whole genome shotgun (WGS) entry which is preliminary data.</text>
</comment>
<gene>
    <name evidence="2" type="ORF">D6T64_18450</name>
</gene>
<protein>
    <submittedName>
        <fullName evidence="2">Uncharacterized protein</fullName>
    </submittedName>
</protein>